<dbReference type="AlphaFoldDB" id="A0A0U0SHW6"/>
<name>A0A0U0SHW6_MYCTX</name>
<evidence type="ECO:0000313" key="3">
    <source>
        <dbReference type="EMBL" id="COW81966.1"/>
    </source>
</evidence>
<dbReference type="EMBL" id="CNFT01000831">
    <property type="protein sequence ID" value="CKS41675.1"/>
    <property type="molecule type" value="Genomic_DNA"/>
</dbReference>
<gene>
    <name evidence="3" type="ORF">ERS007703_04280</name>
    <name evidence="2" type="ORF">ERS027659_03073</name>
</gene>
<feature type="compositionally biased region" description="Low complexity" evidence="1">
    <location>
        <begin position="1"/>
        <end position="19"/>
    </location>
</feature>
<protein>
    <submittedName>
        <fullName evidence="3">Uncharacterized protein</fullName>
    </submittedName>
</protein>
<accession>A0A0U0SHW6</accession>
<evidence type="ECO:0000313" key="2">
    <source>
        <dbReference type="EMBL" id="CKS41675.1"/>
    </source>
</evidence>
<reference evidence="4 5" key="1">
    <citation type="submission" date="2015-03" db="EMBL/GenBank/DDBJ databases">
        <authorList>
            <consortium name="Pathogen Informatics"/>
        </authorList>
    </citation>
    <scope>NUCLEOTIDE SEQUENCE [LARGE SCALE GENOMIC DNA]</scope>
    <source>
        <strain evidence="2 5">Bir 185</strain>
        <strain evidence="4">K00500041</strain>
    </source>
</reference>
<evidence type="ECO:0000313" key="4">
    <source>
        <dbReference type="Proteomes" id="UP000038802"/>
    </source>
</evidence>
<proteinExistence type="predicted"/>
<sequence length="169" mass="16927">MSHVSAATASMTPAPTRSSTPPPGCLAVAVIRWMICAGVRSGNRCRSRAARPDTYAAANEVPAMGTGPSRPCSAFTGSPVSPSATMFSAGAATSTHGPCIENELGIPVWPIPPTLNTSGAYHAGVTTVCTLFQPRGSPGVDGSGAGFCTQSPPVLPAATTTTTPLTLTA</sequence>
<dbReference type="Proteomes" id="UP000038802">
    <property type="component" value="Unassembled WGS sequence"/>
</dbReference>
<dbReference type="Proteomes" id="UP000050164">
    <property type="component" value="Unassembled WGS sequence"/>
</dbReference>
<evidence type="ECO:0000256" key="1">
    <source>
        <dbReference type="SAM" id="MobiDB-lite"/>
    </source>
</evidence>
<reference evidence="3" key="2">
    <citation type="submission" date="2015-03" db="EMBL/GenBank/DDBJ databases">
        <authorList>
            <person name="Murphy D."/>
        </authorList>
    </citation>
    <scope>NUCLEOTIDE SEQUENCE [LARGE SCALE GENOMIC DNA]</scope>
    <source>
        <strain evidence="3">K00500041</strain>
    </source>
</reference>
<organism evidence="3 4">
    <name type="scientific">Mycobacterium tuberculosis</name>
    <dbReference type="NCBI Taxonomy" id="1773"/>
    <lineage>
        <taxon>Bacteria</taxon>
        <taxon>Bacillati</taxon>
        <taxon>Actinomycetota</taxon>
        <taxon>Actinomycetes</taxon>
        <taxon>Mycobacteriales</taxon>
        <taxon>Mycobacteriaceae</taxon>
        <taxon>Mycobacterium</taxon>
        <taxon>Mycobacterium tuberculosis complex</taxon>
    </lineage>
</organism>
<evidence type="ECO:0000313" key="5">
    <source>
        <dbReference type="Proteomes" id="UP000050164"/>
    </source>
</evidence>
<feature type="region of interest" description="Disordered" evidence="1">
    <location>
        <begin position="1"/>
        <end position="22"/>
    </location>
</feature>
<dbReference type="EMBL" id="CSAE01000720">
    <property type="protein sequence ID" value="COW81966.1"/>
    <property type="molecule type" value="Genomic_DNA"/>
</dbReference>